<gene>
    <name evidence="9" type="ORF">HH304_03815</name>
</gene>
<dbReference type="GO" id="GO:0005886">
    <property type="term" value="C:plasma membrane"/>
    <property type="evidence" value="ECO:0007669"/>
    <property type="project" value="UniProtKB-SubCell"/>
</dbReference>
<comment type="subcellular location">
    <subcellularLocation>
        <location evidence="1">Cell membrane</location>
        <topology evidence="1">Multi-pass membrane protein</topology>
    </subcellularLocation>
    <subcellularLocation>
        <location evidence="6">Membrane</location>
        <topology evidence="6">Multi-pass membrane protein</topology>
    </subcellularLocation>
</comment>
<feature type="domain" description="MotA/TolQ/ExbB proton channel" evidence="8">
    <location>
        <begin position="41"/>
        <end position="108"/>
    </location>
</feature>
<evidence type="ECO:0000256" key="1">
    <source>
        <dbReference type="ARBA" id="ARBA00004651"/>
    </source>
</evidence>
<evidence type="ECO:0000256" key="2">
    <source>
        <dbReference type="ARBA" id="ARBA00022475"/>
    </source>
</evidence>
<evidence type="ECO:0000256" key="6">
    <source>
        <dbReference type="RuleBase" id="RU004057"/>
    </source>
</evidence>
<dbReference type="RefSeq" id="WP_169678135.1">
    <property type="nucleotide sequence ID" value="NZ_JABBNU010000002.1"/>
</dbReference>
<evidence type="ECO:0000256" key="4">
    <source>
        <dbReference type="ARBA" id="ARBA00022989"/>
    </source>
</evidence>
<keyword evidence="3 7" id="KW-0812">Transmembrane</keyword>
<dbReference type="Proteomes" id="UP000559010">
    <property type="component" value="Unassembled WGS sequence"/>
</dbReference>
<sequence>MNFFAELGDYTTPFFIVTGSILALTIIKGKSIWNQKDITDVSIRLIWVLGLISFILSLAGYVYEIRLAFEAIEQAGDIQPSLVARGIKEALIIPIAGIFILVFSIGLWATLAELKRMKVNSTKINEEDIL</sequence>
<comment type="similarity">
    <text evidence="6">Belongs to the exbB/tolQ family.</text>
</comment>
<dbReference type="InterPro" id="IPR002898">
    <property type="entry name" value="MotA_ExbB_proton_chnl"/>
</dbReference>
<dbReference type="GO" id="GO:0015031">
    <property type="term" value="P:protein transport"/>
    <property type="evidence" value="ECO:0007669"/>
    <property type="project" value="UniProtKB-KW"/>
</dbReference>
<evidence type="ECO:0000256" key="7">
    <source>
        <dbReference type="SAM" id="Phobius"/>
    </source>
</evidence>
<dbReference type="Pfam" id="PF01618">
    <property type="entry name" value="MotA_ExbB"/>
    <property type="match status" value="1"/>
</dbReference>
<keyword evidence="6" id="KW-0653">Protein transport</keyword>
<feature type="transmembrane region" description="Helical" evidence="7">
    <location>
        <begin position="41"/>
        <end position="63"/>
    </location>
</feature>
<name>A0A848ISU0_9BACT</name>
<dbReference type="AlphaFoldDB" id="A0A848ISU0"/>
<evidence type="ECO:0000256" key="3">
    <source>
        <dbReference type="ARBA" id="ARBA00022692"/>
    </source>
</evidence>
<keyword evidence="6" id="KW-0813">Transport</keyword>
<reference evidence="9 10" key="1">
    <citation type="submission" date="2020-04" db="EMBL/GenBank/DDBJ databases">
        <title>Flammeovirgaceae bacterium KN852 isolated from deep sea.</title>
        <authorList>
            <person name="Zhang D.-C."/>
        </authorList>
    </citation>
    <scope>NUCLEOTIDE SEQUENCE [LARGE SCALE GENOMIC DNA]</scope>
    <source>
        <strain evidence="9 10">KN852</strain>
    </source>
</reference>
<keyword evidence="4 7" id="KW-1133">Transmembrane helix</keyword>
<proteinExistence type="inferred from homology"/>
<evidence type="ECO:0000256" key="5">
    <source>
        <dbReference type="ARBA" id="ARBA00023136"/>
    </source>
</evidence>
<dbReference type="EMBL" id="JABBNU010000002">
    <property type="protein sequence ID" value="NMM47513.1"/>
    <property type="molecule type" value="Genomic_DNA"/>
</dbReference>
<organism evidence="9 10">
    <name type="scientific">Marinigracilibium pacificum</name>
    <dbReference type="NCBI Taxonomy" id="2729599"/>
    <lineage>
        <taxon>Bacteria</taxon>
        <taxon>Pseudomonadati</taxon>
        <taxon>Bacteroidota</taxon>
        <taxon>Cytophagia</taxon>
        <taxon>Cytophagales</taxon>
        <taxon>Flammeovirgaceae</taxon>
        <taxon>Marinigracilibium</taxon>
    </lineage>
</organism>
<accession>A0A848ISU0</accession>
<evidence type="ECO:0000313" key="10">
    <source>
        <dbReference type="Proteomes" id="UP000559010"/>
    </source>
</evidence>
<evidence type="ECO:0000259" key="8">
    <source>
        <dbReference type="Pfam" id="PF01618"/>
    </source>
</evidence>
<protein>
    <recommendedName>
        <fullName evidence="8">MotA/TolQ/ExbB proton channel domain-containing protein</fullName>
    </recommendedName>
</protein>
<evidence type="ECO:0000313" key="9">
    <source>
        <dbReference type="EMBL" id="NMM47513.1"/>
    </source>
</evidence>
<keyword evidence="5 7" id="KW-0472">Membrane</keyword>
<keyword evidence="2" id="KW-1003">Cell membrane</keyword>
<feature type="transmembrane region" description="Helical" evidence="7">
    <location>
        <begin position="12"/>
        <end position="29"/>
    </location>
</feature>
<keyword evidence="10" id="KW-1185">Reference proteome</keyword>
<feature type="transmembrane region" description="Helical" evidence="7">
    <location>
        <begin position="91"/>
        <end position="111"/>
    </location>
</feature>
<comment type="caution">
    <text evidence="9">The sequence shown here is derived from an EMBL/GenBank/DDBJ whole genome shotgun (WGS) entry which is preliminary data.</text>
</comment>